<keyword evidence="2" id="KW-1185">Reference proteome</keyword>
<organism evidence="1 2">
    <name type="scientific">Linderina macrospora</name>
    <dbReference type="NCBI Taxonomy" id="4868"/>
    <lineage>
        <taxon>Eukaryota</taxon>
        <taxon>Fungi</taxon>
        <taxon>Fungi incertae sedis</taxon>
        <taxon>Zoopagomycota</taxon>
        <taxon>Kickxellomycotina</taxon>
        <taxon>Kickxellomycetes</taxon>
        <taxon>Kickxellales</taxon>
        <taxon>Kickxellaceae</taxon>
        <taxon>Linderina</taxon>
    </lineage>
</organism>
<feature type="non-terminal residue" evidence="1">
    <location>
        <position position="263"/>
    </location>
</feature>
<evidence type="ECO:0000313" key="2">
    <source>
        <dbReference type="Proteomes" id="UP001150603"/>
    </source>
</evidence>
<gene>
    <name evidence="1" type="ORF">FBU59_000664</name>
</gene>
<evidence type="ECO:0000313" key="1">
    <source>
        <dbReference type="EMBL" id="KAJ1950473.1"/>
    </source>
</evidence>
<protein>
    <submittedName>
        <fullName evidence="1">Uncharacterized protein</fullName>
    </submittedName>
</protein>
<name>A0ACC1JGE7_9FUNG</name>
<dbReference type="EMBL" id="JANBPW010000197">
    <property type="protein sequence ID" value="KAJ1950473.1"/>
    <property type="molecule type" value="Genomic_DNA"/>
</dbReference>
<accession>A0ACC1JGE7</accession>
<proteinExistence type="predicted"/>
<reference evidence="1" key="1">
    <citation type="submission" date="2022-07" db="EMBL/GenBank/DDBJ databases">
        <title>Phylogenomic reconstructions and comparative analyses of Kickxellomycotina fungi.</title>
        <authorList>
            <person name="Reynolds N.K."/>
            <person name="Stajich J.E."/>
            <person name="Barry K."/>
            <person name="Grigoriev I.V."/>
            <person name="Crous P."/>
            <person name="Smith M.E."/>
        </authorList>
    </citation>
    <scope>NUCLEOTIDE SEQUENCE</scope>
    <source>
        <strain evidence="1">NRRL 5244</strain>
    </source>
</reference>
<sequence length="263" mass="30369">MEATEIVTDLYITLSESCGCVPQIADIYRWFKESGKKWANVRSIMFIGVGFIKYGNIVDYNPVEDDDAKQAVRMLAELFLNITSIAYNTAEYNRRTAGLNYNNSTLLFPMYEMLVRHYRKQLTFVQGLHPLLPKTISSVAFETTDLMLSSIYLEQYAEKHGVHPLFETSVLRRFTLNFIINGINWSWFKPTKDNEIIFLSLEKANFIFLERRHREAKIDPTGGLILRFPALYFLMVCDSAPHYGDFYTLFHQSPIAILALGES</sequence>
<comment type="caution">
    <text evidence="1">The sequence shown here is derived from an EMBL/GenBank/DDBJ whole genome shotgun (WGS) entry which is preliminary data.</text>
</comment>
<dbReference type="Proteomes" id="UP001150603">
    <property type="component" value="Unassembled WGS sequence"/>
</dbReference>